<protein>
    <submittedName>
        <fullName evidence="1">Uncharacterized protein</fullName>
    </submittedName>
</protein>
<evidence type="ECO:0000313" key="1">
    <source>
        <dbReference type="EMBL" id="KAJ3518364.1"/>
    </source>
</evidence>
<dbReference type="Proteomes" id="UP001148662">
    <property type="component" value="Unassembled WGS sequence"/>
</dbReference>
<gene>
    <name evidence="1" type="ORF">NM688_g9448</name>
</gene>
<evidence type="ECO:0000313" key="2">
    <source>
        <dbReference type="Proteomes" id="UP001148662"/>
    </source>
</evidence>
<name>A0ACC1RH29_9APHY</name>
<comment type="caution">
    <text evidence="1">The sequence shown here is derived from an EMBL/GenBank/DDBJ whole genome shotgun (WGS) entry which is preliminary data.</text>
</comment>
<sequence length="219" mass="23747">MCCWFLSEGLVVITDYVLLTPIAYTLAAKYNITNEALIGALCIPVGMGNIIGSNFAGRLSDRMLISWRKYRGGVWVPEDRLRATISGGLIFAPCSIIASGIITQYMESNTVNMIINFVCLFFNGIGVSVLFNPSNAYLVDILHSRSAEVTAANMACRNLVVALSVGFIIPSLNTFGIAATFTIAAVIAWIGFGFTVAVIRYGDRMRAFVDLGFSTLEDN</sequence>
<accession>A0ACC1RH29</accession>
<keyword evidence="2" id="KW-1185">Reference proteome</keyword>
<proteinExistence type="predicted"/>
<organism evidence="1 2">
    <name type="scientific">Phlebia brevispora</name>
    <dbReference type="NCBI Taxonomy" id="194682"/>
    <lineage>
        <taxon>Eukaryota</taxon>
        <taxon>Fungi</taxon>
        <taxon>Dikarya</taxon>
        <taxon>Basidiomycota</taxon>
        <taxon>Agaricomycotina</taxon>
        <taxon>Agaricomycetes</taxon>
        <taxon>Polyporales</taxon>
        <taxon>Meruliaceae</taxon>
        <taxon>Phlebia</taxon>
    </lineage>
</organism>
<dbReference type="EMBL" id="JANHOG010002974">
    <property type="protein sequence ID" value="KAJ3518364.1"/>
    <property type="molecule type" value="Genomic_DNA"/>
</dbReference>
<reference evidence="1" key="1">
    <citation type="submission" date="2022-07" db="EMBL/GenBank/DDBJ databases">
        <title>Genome Sequence of Phlebia brevispora.</title>
        <authorList>
            <person name="Buettner E."/>
        </authorList>
    </citation>
    <scope>NUCLEOTIDE SEQUENCE</scope>
    <source>
        <strain evidence="1">MPL23</strain>
    </source>
</reference>